<protein>
    <submittedName>
        <fullName evidence="1">Uncharacterized protein</fullName>
    </submittedName>
</protein>
<sequence length="91" mass="10269">MLTQHNLSQMLLYLEMLAYLDGGAQWEISTLADIGPFMYRLIIQPIMTLHNLSQTLLCLEMLAYLDGGAQWKISALADIGSFVYRLITSKS</sequence>
<organism evidence="1 2">
    <name type="scientific">Plakobranchus ocellatus</name>
    <dbReference type="NCBI Taxonomy" id="259542"/>
    <lineage>
        <taxon>Eukaryota</taxon>
        <taxon>Metazoa</taxon>
        <taxon>Spiralia</taxon>
        <taxon>Lophotrochozoa</taxon>
        <taxon>Mollusca</taxon>
        <taxon>Gastropoda</taxon>
        <taxon>Heterobranchia</taxon>
        <taxon>Euthyneura</taxon>
        <taxon>Panpulmonata</taxon>
        <taxon>Sacoglossa</taxon>
        <taxon>Placobranchoidea</taxon>
        <taxon>Plakobranchidae</taxon>
        <taxon>Plakobranchus</taxon>
    </lineage>
</organism>
<dbReference type="EMBL" id="BLXT01004027">
    <property type="protein sequence ID" value="GFO08946.1"/>
    <property type="molecule type" value="Genomic_DNA"/>
</dbReference>
<comment type="caution">
    <text evidence="1">The sequence shown here is derived from an EMBL/GenBank/DDBJ whole genome shotgun (WGS) entry which is preliminary data.</text>
</comment>
<gene>
    <name evidence="1" type="ORF">PoB_003545100</name>
</gene>
<name>A0AAV4AKW7_9GAST</name>
<evidence type="ECO:0000313" key="2">
    <source>
        <dbReference type="Proteomes" id="UP000735302"/>
    </source>
</evidence>
<dbReference type="Proteomes" id="UP000735302">
    <property type="component" value="Unassembled WGS sequence"/>
</dbReference>
<dbReference type="AlphaFoldDB" id="A0AAV4AKW7"/>
<reference evidence="1 2" key="1">
    <citation type="journal article" date="2021" name="Elife">
        <title>Chloroplast acquisition without the gene transfer in kleptoplastic sea slugs, Plakobranchus ocellatus.</title>
        <authorList>
            <person name="Maeda T."/>
            <person name="Takahashi S."/>
            <person name="Yoshida T."/>
            <person name="Shimamura S."/>
            <person name="Takaki Y."/>
            <person name="Nagai Y."/>
            <person name="Toyoda A."/>
            <person name="Suzuki Y."/>
            <person name="Arimoto A."/>
            <person name="Ishii H."/>
            <person name="Satoh N."/>
            <person name="Nishiyama T."/>
            <person name="Hasebe M."/>
            <person name="Maruyama T."/>
            <person name="Minagawa J."/>
            <person name="Obokata J."/>
            <person name="Shigenobu S."/>
        </authorList>
    </citation>
    <scope>NUCLEOTIDE SEQUENCE [LARGE SCALE GENOMIC DNA]</scope>
</reference>
<accession>A0AAV4AKW7</accession>
<evidence type="ECO:0000313" key="1">
    <source>
        <dbReference type="EMBL" id="GFO08946.1"/>
    </source>
</evidence>
<proteinExistence type="predicted"/>
<keyword evidence="2" id="KW-1185">Reference proteome</keyword>